<evidence type="ECO:0000256" key="16">
    <source>
        <dbReference type="ARBA" id="ARBA00023180"/>
    </source>
</evidence>
<dbReference type="FunFam" id="3.30.200.20:FF:000143">
    <property type="entry name" value="Ephrin type-B receptor 6"/>
    <property type="match status" value="1"/>
</dbReference>
<dbReference type="SUPFAM" id="SSF56112">
    <property type="entry name" value="Protein kinase-like (PK-like)"/>
    <property type="match status" value="1"/>
</dbReference>
<dbReference type="InterPro" id="IPR011641">
    <property type="entry name" value="Tyr-kin_ephrin_A/B_rcpt-like"/>
</dbReference>
<dbReference type="PROSITE" id="PS50853">
    <property type="entry name" value="FN3"/>
    <property type="match status" value="2"/>
</dbReference>
<dbReference type="InterPro" id="IPR016257">
    <property type="entry name" value="Tyr_kinase_ephrin_rcpt"/>
</dbReference>
<feature type="domain" description="Fibronectin type-III" evidence="24">
    <location>
        <begin position="235"/>
        <end position="335"/>
    </location>
</feature>
<dbReference type="FunFam" id="1.10.510.10:FF:000019">
    <property type="entry name" value="Ephrin type-A receptor 5"/>
    <property type="match status" value="1"/>
</dbReference>
<dbReference type="Gene3D" id="2.60.120.260">
    <property type="entry name" value="Galactose-binding domain-like"/>
    <property type="match status" value="1"/>
</dbReference>
<accession>A0A6A7FRC5</accession>
<evidence type="ECO:0000256" key="9">
    <source>
        <dbReference type="ARBA" id="ARBA00022741"/>
    </source>
</evidence>
<name>A0A6A7FRC5_9CRUS</name>
<dbReference type="EMBL" id="IACT01001265">
    <property type="protein sequence ID" value="LAC20622.1"/>
    <property type="molecule type" value="mRNA"/>
</dbReference>
<feature type="transmembrane region" description="Helical" evidence="21">
    <location>
        <begin position="459"/>
        <end position="482"/>
    </location>
</feature>
<organism evidence="26">
    <name type="scientific">Hirondellea gigas</name>
    <dbReference type="NCBI Taxonomy" id="1518452"/>
    <lineage>
        <taxon>Eukaryota</taxon>
        <taxon>Metazoa</taxon>
        <taxon>Ecdysozoa</taxon>
        <taxon>Arthropoda</taxon>
        <taxon>Crustacea</taxon>
        <taxon>Multicrustacea</taxon>
        <taxon>Malacostraca</taxon>
        <taxon>Eumalacostraca</taxon>
        <taxon>Peracarida</taxon>
        <taxon>Amphipoda</taxon>
        <taxon>Amphilochidea</taxon>
        <taxon>Lysianassida</taxon>
        <taxon>Lysianassidira</taxon>
        <taxon>Lysianassoidea</taxon>
        <taxon>Lysianassidae</taxon>
        <taxon>Hirondellea</taxon>
    </lineage>
</organism>
<evidence type="ECO:0000256" key="21">
    <source>
        <dbReference type="SAM" id="Phobius"/>
    </source>
</evidence>
<keyword evidence="11 18" id="KW-0067">ATP-binding</keyword>
<dbReference type="SUPFAM" id="SSF47769">
    <property type="entry name" value="SAM/Pointed domain"/>
    <property type="match status" value="1"/>
</dbReference>
<evidence type="ECO:0000256" key="18">
    <source>
        <dbReference type="PIRSR" id="PIRSR000666-2"/>
    </source>
</evidence>
<dbReference type="PROSITE" id="PS50105">
    <property type="entry name" value="SAM_DOMAIN"/>
    <property type="match status" value="1"/>
</dbReference>
<evidence type="ECO:0000259" key="24">
    <source>
        <dbReference type="PROSITE" id="PS50853"/>
    </source>
</evidence>
<dbReference type="Pfam" id="PF25599">
    <property type="entry name" value="Ephrin_CRD"/>
    <property type="match status" value="1"/>
</dbReference>
<dbReference type="InterPro" id="IPR020635">
    <property type="entry name" value="Tyr_kinase_cat_dom"/>
</dbReference>
<dbReference type="EC" id="2.7.10.1" evidence="2"/>
<dbReference type="PANTHER" id="PTHR46877">
    <property type="entry name" value="EPH RECEPTOR A5"/>
    <property type="match status" value="1"/>
</dbReference>
<keyword evidence="5" id="KW-0808">Transferase</keyword>
<keyword evidence="3" id="KW-1003">Cell membrane</keyword>
<dbReference type="PROSITE" id="PS00107">
    <property type="entry name" value="PROTEIN_KINASE_ATP"/>
    <property type="match status" value="1"/>
</dbReference>
<dbReference type="Gene3D" id="2.60.40.1770">
    <property type="entry name" value="ephrin a2 ectodomain"/>
    <property type="match status" value="1"/>
</dbReference>
<sequence length="926" mass="103028">MYVEIKFSMRDCSLFPGTALSCKETFSLLYYEFDAATKEPPFWESESYKLIDRIAADDGRFTNNNEVIINTEIRSIPVTKKGVYFALRDQGACISLLSIKIYFLTCPEITSAFAHFPTTPTGAAVTSIEQATGTCVDHARVDREPIYLCTGDGKWSLLSGGCICVPGYQANHDEQTCDLCPPGHFKHRAGELACAGCPEHSAAPRSGSTECRCDTGYYRAATDPKDIPCTRPPGKPRNLTVNFVDQSTVELSWLPPVQHGGRSDTTYRLICDFCNNHVSFTPPQVAEESFNTTEVKIRGLSPVTTYRFQVMAENGVSNQAPHHSYVDITVTTEAAGSFKVLPSNTHPQGPSVVRNVRITSVKSMEISLSWQPPLEPFSNIEMYEVRYYVKGHESNSSSILTTKEESTLGGLQQRTVYGFQVREKTTSGWGEYSSPLYKMTGQLLGTAYVGEDDNTQVRIIVGATIGTFVLVGVIIGVVLMFLRRGTDECNKKQPSDCDTLEYRNGEVHGVLENPPIVQTHTAGSMTTPLFTPVGHHRTYIDPHTYEDPNQAIREFAREIDASYITIEAIIGGGEFGDVCKGKLTLPGRPEMTVAIKTLKPGSSDKARVDFLTEASIMGQFEHPNVIFLQGVVTRSNPVMIITEYMENGSLDHFLRVNDGKFQVLQLVGMLRCIASGMQYLSEMNYVHRDLAARNVLVNAQLVCKIADFGLSREIESHTEAAYTTRGGKIPVRWTAPEAIAFRKFTSASDVWSLGIVMWEVMGYGERPYWNWSNQDVIKSIEKGYRLPAPMDCPEAIYQLMLDCWQKERNHRPNFSSIVHTLDSLIRTPESLAKVAQNRCQTALGLDSTDLTQLGSVDEWLASLKMSRYLENFEHAGLTEVQAVARLNQRDLTTLGITLVGHQKKILQSIQTLRTQYAVNMSEGFLV</sequence>
<evidence type="ECO:0000259" key="25">
    <source>
        <dbReference type="PROSITE" id="PS51550"/>
    </source>
</evidence>
<dbReference type="SMART" id="SM00060">
    <property type="entry name" value="FN3"/>
    <property type="match status" value="2"/>
</dbReference>
<dbReference type="PROSITE" id="PS50011">
    <property type="entry name" value="PROTEIN_KINASE_DOM"/>
    <property type="match status" value="1"/>
</dbReference>
<dbReference type="InterPro" id="IPR001660">
    <property type="entry name" value="SAM"/>
</dbReference>
<feature type="binding site" evidence="18">
    <location>
        <begin position="570"/>
        <end position="578"/>
    </location>
    <ligand>
        <name>ATP</name>
        <dbReference type="ChEBI" id="CHEBI:30616"/>
    </ligand>
</feature>
<evidence type="ECO:0000259" key="23">
    <source>
        <dbReference type="PROSITE" id="PS50105"/>
    </source>
</evidence>
<dbReference type="Gene3D" id="1.10.150.50">
    <property type="entry name" value="Transcription Factor, Ets-1"/>
    <property type="match status" value="1"/>
</dbReference>
<dbReference type="InterPro" id="IPR001090">
    <property type="entry name" value="Ephrin_rcpt_lig-bd_dom"/>
</dbReference>
<dbReference type="Pfam" id="PF07714">
    <property type="entry name" value="PK_Tyr_Ser-Thr"/>
    <property type="match status" value="1"/>
</dbReference>
<dbReference type="SUPFAM" id="SSF57184">
    <property type="entry name" value="Growth factor receptor domain"/>
    <property type="match status" value="1"/>
</dbReference>
<keyword evidence="6 21" id="KW-0812">Transmembrane</keyword>
<keyword evidence="9 18" id="KW-0547">Nucleotide-binding</keyword>
<dbReference type="InterPro" id="IPR017441">
    <property type="entry name" value="Protein_kinase_ATP_BS"/>
</dbReference>
<evidence type="ECO:0000256" key="5">
    <source>
        <dbReference type="ARBA" id="ARBA00022679"/>
    </source>
</evidence>
<dbReference type="SMART" id="SM01411">
    <property type="entry name" value="Ephrin_rec_like"/>
    <property type="match status" value="1"/>
</dbReference>
<dbReference type="CDD" id="cd00063">
    <property type="entry name" value="FN3"/>
    <property type="match status" value="2"/>
</dbReference>
<keyword evidence="15 26" id="KW-0675">Receptor</keyword>
<evidence type="ECO:0000256" key="19">
    <source>
        <dbReference type="PIRSR" id="PIRSR000666-3"/>
    </source>
</evidence>
<dbReference type="Pfam" id="PF14575">
    <property type="entry name" value="EphA2_TM"/>
    <property type="match status" value="1"/>
</dbReference>
<feature type="domain" description="Fibronectin type-III" evidence="24">
    <location>
        <begin position="352"/>
        <end position="443"/>
    </location>
</feature>
<keyword evidence="19" id="KW-1015">Disulfide bond</keyword>
<dbReference type="InterPro" id="IPR013783">
    <property type="entry name" value="Ig-like_fold"/>
</dbReference>
<dbReference type="PROSITE" id="PS51257">
    <property type="entry name" value="PROKAR_LIPOPROTEIN"/>
    <property type="match status" value="1"/>
</dbReference>
<dbReference type="InterPro" id="IPR036116">
    <property type="entry name" value="FN3_sf"/>
</dbReference>
<evidence type="ECO:0000256" key="12">
    <source>
        <dbReference type="ARBA" id="ARBA00022989"/>
    </source>
</evidence>
<evidence type="ECO:0000256" key="14">
    <source>
        <dbReference type="ARBA" id="ARBA00023137"/>
    </source>
</evidence>
<proteinExistence type="evidence at transcript level"/>
<dbReference type="CDD" id="cd09488">
    <property type="entry name" value="SAM_EPH-R"/>
    <property type="match status" value="1"/>
</dbReference>
<evidence type="ECO:0000313" key="26">
    <source>
        <dbReference type="EMBL" id="LAC20622.1"/>
    </source>
</evidence>
<feature type="domain" description="Protein kinase" evidence="22">
    <location>
        <begin position="564"/>
        <end position="825"/>
    </location>
</feature>
<feature type="binding site" evidence="18 20">
    <location>
        <position position="596"/>
    </location>
    <ligand>
        <name>ATP</name>
        <dbReference type="ChEBI" id="CHEBI:30616"/>
    </ligand>
</feature>
<dbReference type="InterPro" id="IPR008266">
    <property type="entry name" value="Tyr_kinase_AS"/>
</dbReference>
<keyword evidence="8" id="KW-0677">Repeat</keyword>
<protein>
    <recommendedName>
        <fullName evidence="2">receptor protein-tyrosine kinase</fullName>
        <ecNumber evidence="2">2.7.10.1</ecNumber>
    </recommendedName>
</protein>
<dbReference type="GO" id="GO:0005524">
    <property type="term" value="F:ATP binding"/>
    <property type="evidence" value="ECO:0007669"/>
    <property type="project" value="UniProtKB-UniRule"/>
</dbReference>
<dbReference type="InterPro" id="IPR003961">
    <property type="entry name" value="FN3_dom"/>
</dbReference>
<dbReference type="PROSITE" id="PS00109">
    <property type="entry name" value="PROTEIN_KINASE_TYR"/>
    <property type="match status" value="1"/>
</dbReference>
<keyword evidence="14" id="KW-0829">Tyrosine-protein kinase</keyword>
<keyword evidence="16" id="KW-0325">Glycoprotein</keyword>
<evidence type="ECO:0000256" key="2">
    <source>
        <dbReference type="ARBA" id="ARBA00011902"/>
    </source>
</evidence>
<evidence type="ECO:0000256" key="4">
    <source>
        <dbReference type="ARBA" id="ARBA00022553"/>
    </source>
</evidence>
<dbReference type="SUPFAM" id="SSF49265">
    <property type="entry name" value="Fibronectin type III"/>
    <property type="match status" value="1"/>
</dbReference>
<reference evidence="26" key="1">
    <citation type="submission" date="2017-11" db="EMBL/GenBank/DDBJ databases">
        <title>The sensing device of the deep-sea amphipod.</title>
        <authorList>
            <person name="Kobayashi H."/>
            <person name="Nagahama T."/>
            <person name="Arai W."/>
            <person name="Sasagawa Y."/>
            <person name="Umeda M."/>
            <person name="Hayashi T."/>
            <person name="Nikaido I."/>
            <person name="Watanabe H."/>
            <person name="Oguri K."/>
            <person name="Kitazato H."/>
            <person name="Fujioka K."/>
            <person name="Kido Y."/>
            <person name="Takami H."/>
        </authorList>
    </citation>
    <scope>NUCLEOTIDE SEQUENCE</scope>
    <source>
        <tissue evidence="26">Whole body</tissue>
    </source>
</reference>
<dbReference type="InterPro" id="IPR050449">
    <property type="entry name" value="Ephrin_rcpt_TKs"/>
</dbReference>
<feature type="domain" description="Eph LBD" evidence="25">
    <location>
        <begin position="1"/>
        <end position="111"/>
    </location>
</feature>
<dbReference type="InterPro" id="IPR008979">
    <property type="entry name" value="Galactose-bd-like_sf"/>
</dbReference>
<dbReference type="InterPro" id="IPR027936">
    <property type="entry name" value="Eph_TM"/>
</dbReference>
<keyword evidence="7" id="KW-0732">Signal</keyword>
<evidence type="ECO:0000256" key="1">
    <source>
        <dbReference type="ARBA" id="ARBA00004251"/>
    </source>
</evidence>
<dbReference type="SMART" id="SM00615">
    <property type="entry name" value="EPH_lbd"/>
    <property type="match status" value="1"/>
</dbReference>
<evidence type="ECO:0000256" key="8">
    <source>
        <dbReference type="ARBA" id="ARBA00022737"/>
    </source>
</evidence>
<dbReference type="Pfam" id="PF07699">
    <property type="entry name" value="Ephrin_rec_like"/>
    <property type="match status" value="1"/>
</dbReference>
<dbReference type="CDD" id="cd05033">
    <property type="entry name" value="PTKc_EphR"/>
    <property type="match status" value="1"/>
</dbReference>
<evidence type="ECO:0000256" key="15">
    <source>
        <dbReference type="ARBA" id="ARBA00023170"/>
    </source>
</evidence>
<dbReference type="PRINTS" id="PR00109">
    <property type="entry name" value="TYRKINASE"/>
</dbReference>
<dbReference type="Gene3D" id="1.10.510.10">
    <property type="entry name" value="Transferase(Phosphotransferase) domain 1"/>
    <property type="match status" value="1"/>
</dbReference>
<evidence type="ECO:0000256" key="7">
    <source>
        <dbReference type="ARBA" id="ARBA00022729"/>
    </source>
</evidence>
<dbReference type="Gene3D" id="2.60.40.10">
    <property type="entry name" value="Immunoglobulins"/>
    <property type="match status" value="2"/>
</dbReference>
<dbReference type="Gene3D" id="3.30.200.20">
    <property type="entry name" value="Phosphorylase Kinase, domain 1"/>
    <property type="match status" value="1"/>
</dbReference>
<dbReference type="SMART" id="SM00219">
    <property type="entry name" value="TyrKc"/>
    <property type="match status" value="1"/>
</dbReference>
<keyword evidence="12 21" id="KW-1133">Transmembrane helix</keyword>
<feature type="domain" description="SAM" evidence="23">
    <location>
        <begin position="851"/>
        <end position="915"/>
    </location>
</feature>
<dbReference type="Pfam" id="PF00041">
    <property type="entry name" value="fn3"/>
    <property type="match status" value="2"/>
</dbReference>
<dbReference type="PROSITE" id="PS51550">
    <property type="entry name" value="EPH_LBD"/>
    <property type="match status" value="1"/>
</dbReference>
<dbReference type="InterPro" id="IPR000719">
    <property type="entry name" value="Prot_kinase_dom"/>
</dbReference>
<dbReference type="InterPro" id="IPR011009">
    <property type="entry name" value="Kinase-like_dom_sf"/>
</dbReference>
<evidence type="ECO:0000256" key="13">
    <source>
        <dbReference type="ARBA" id="ARBA00023136"/>
    </source>
</evidence>
<dbReference type="GO" id="GO:0005886">
    <property type="term" value="C:plasma membrane"/>
    <property type="evidence" value="ECO:0007669"/>
    <property type="project" value="UniProtKB-SubCell"/>
</dbReference>
<evidence type="ECO:0000256" key="10">
    <source>
        <dbReference type="ARBA" id="ARBA00022777"/>
    </source>
</evidence>
<dbReference type="Pfam" id="PF01404">
    <property type="entry name" value="Ephrin_lbd"/>
    <property type="match status" value="1"/>
</dbReference>
<evidence type="ECO:0000256" key="6">
    <source>
        <dbReference type="ARBA" id="ARBA00022692"/>
    </source>
</evidence>
<keyword evidence="10" id="KW-0418">Kinase</keyword>
<dbReference type="GO" id="GO:0007411">
    <property type="term" value="P:axon guidance"/>
    <property type="evidence" value="ECO:0007669"/>
    <property type="project" value="TreeGrafter"/>
</dbReference>
<dbReference type="GO" id="GO:0030425">
    <property type="term" value="C:dendrite"/>
    <property type="evidence" value="ECO:0007669"/>
    <property type="project" value="TreeGrafter"/>
</dbReference>
<dbReference type="InterPro" id="IPR009030">
    <property type="entry name" value="Growth_fac_rcpt_cys_sf"/>
</dbReference>
<evidence type="ECO:0000259" key="22">
    <source>
        <dbReference type="PROSITE" id="PS50011"/>
    </source>
</evidence>
<feature type="disulfide bond" evidence="19">
    <location>
        <begin position="12"/>
        <end position="22"/>
    </location>
</feature>
<evidence type="ECO:0000256" key="20">
    <source>
        <dbReference type="PROSITE-ProRule" id="PRU10141"/>
    </source>
</evidence>
<dbReference type="InterPro" id="IPR013761">
    <property type="entry name" value="SAM/pointed_sf"/>
</dbReference>
<keyword evidence="4" id="KW-0597">Phosphoprotein</keyword>
<dbReference type="SMART" id="SM00454">
    <property type="entry name" value="SAM"/>
    <property type="match status" value="1"/>
</dbReference>
<evidence type="ECO:0000256" key="3">
    <source>
        <dbReference type="ARBA" id="ARBA00022475"/>
    </source>
</evidence>
<evidence type="ECO:0000256" key="17">
    <source>
        <dbReference type="PIRSR" id="PIRSR000666-1"/>
    </source>
</evidence>
<keyword evidence="13 21" id="KW-0472">Membrane</keyword>
<feature type="active site" description="Proton acceptor" evidence="17">
    <location>
        <position position="689"/>
    </location>
</feature>
<dbReference type="InterPro" id="IPR001245">
    <property type="entry name" value="Ser-Thr/Tyr_kinase_cat_dom"/>
</dbReference>
<dbReference type="FunFam" id="2.10.50.10:FF:000001">
    <property type="entry name" value="Ephrin type-A receptor 5"/>
    <property type="match status" value="1"/>
</dbReference>
<dbReference type="PIRSF" id="PIRSF000666">
    <property type="entry name" value="TyrPK_ephrin_receptor"/>
    <property type="match status" value="1"/>
</dbReference>
<dbReference type="PANTHER" id="PTHR46877:SF14">
    <property type="entry name" value="RECEPTOR PROTEIN-TYROSINE KINASE"/>
    <property type="match status" value="1"/>
</dbReference>
<dbReference type="Pfam" id="PF00536">
    <property type="entry name" value="SAM_1"/>
    <property type="match status" value="1"/>
</dbReference>
<evidence type="ECO:0000256" key="11">
    <source>
        <dbReference type="ARBA" id="ARBA00022840"/>
    </source>
</evidence>
<dbReference type="AlphaFoldDB" id="A0A6A7FRC5"/>
<dbReference type="SUPFAM" id="SSF49785">
    <property type="entry name" value="Galactose-binding domain-like"/>
    <property type="match status" value="1"/>
</dbReference>
<dbReference type="Gene3D" id="2.10.50.10">
    <property type="entry name" value="Tumor Necrosis Factor Receptor, subunit A, domain 2"/>
    <property type="match status" value="1"/>
</dbReference>
<comment type="subcellular location">
    <subcellularLocation>
        <location evidence="1">Cell membrane</location>
        <topology evidence="1">Single-pass type I membrane protein</topology>
    </subcellularLocation>
</comment>
<dbReference type="GO" id="GO:0005005">
    <property type="term" value="F:transmembrane-ephrin receptor activity"/>
    <property type="evidence" value="ECO:0007669"/>
    <property type="project" value="TreeGrafter"/>
</dbReference>